<evidence type="ECO:0000259" key="1">
    <source>
        <dbReference type="PROSITE" id="PS50162"/>
    </source>
</evidence>
<dbReference type="Gene3D" id="3.40.50.300">
    <property type="entry name" value="P-loop containing nucleotide triphosphate hydrolases"/>
    <property type="match status" value="1"/>
</dbReference>
<accession>A0ABQ8P290</accession>
<dbReference type="EMBL" id="JAPCXB010000178">
    <property type="protein sequence ID" value="KAJ1605437.1"/>
    <property type="molecule type" value="Genomic_DNA"/>
</dbReference>
<dbReference type="PANTHER" id="PTHR46487">
    <property type="entry name" value="DNA REPAIR PROTEIN XRCC3"/>
    <property type="match status" value="1"/>
</dbReference>
<protein>
    <recommendedName>
        <fullName evidence="1">RecA family profile 1 domain-containing protein</fullName>
    </recommendedName>
</protein>
<sequence>MKGESGGVDLAWWRSRGAEEIISDSEHMLADDSRLSTGSDQVDGSFNGGIPRRILFEITGEAGTGKTQWCLTLISSVLLRGVDWRELKVGTGIVCVIFTENGAFPVGRLTEILRSRLEEEYLRQSSRGELEEGEAASLDVLSEKLVALVRVYKISSLDDMYAFVRRVIPGICLSHRVDAIFIDSITNIYRSKVSFSDNSSVSTGLMQLSNIFKRVSMDQNCWLVVTNQTTAEISDVQVSTGTGMNGCIVGNRQKPSLGLVWSNSVNWRIFLSKRAAHRSLRDSGTSVRELRVELSSEVPRISGSAVTTGTNDLIN</sequence>
<name>A0ABQ8P290_9CRYT</name>
<dbReference type="InterPro" id="IPR027417">
    <property type="entry name" value="P-loop_NTPase"/>
</dbReference>
<feature type="domain" description="RecA family profile 1" evidence="1">
    <location>
        <begin position="31"/>
        <end position="229"/>
    </location>
</feature>
<evidence type="ECO:0000313" key="3">
    <source>
        <dbReference type="Proteomes" id="UP001071777"/>
    </source>
</evidence>
<dbReference type="SUPFAM" id="SSF52540">
    <property type="entry name" value="P-loop containing nucleoside triphosphate hydrolases"/>
    <property type="match status" value="1"/>
</dbReference>
<organism evidence="2 3">
    <name type="scientific">Cryptosporidium canis</name>
    <dbReference type="NCBI Taxonomy" id="195482"/>
    <lineage>
        <taxon>Eukaryota</taxon>
        <taxon>Sar</taxon>
        <taxon>Alveolata</taxon>
        <taxon>Apicomplexa</taxon>
        <taxon>Conoidasida</taxon>
        <taxon>Coccidia</taxon>
        <taxon>Eucoccidiorida</taxon>
        <taxon>Eimeriorina</taxon>
        <taxon>Cryptosporidiidae</taxon>
        <taxon>Cryptosporidium</taxon>
    </lineage>
</organism>
<comment type="caution">
    <text evidence="2">The sequence shown here is derived from an EMBL/GenBank/DDBJ whole genome shotgun (WGS) entry which is preliminary data.</text>
</comment>
<proteinExistence type="predicted"/>
<evidence type="ECO:0000313" key="2">
    <source>
        <dbReference type="EMBL" id="KAJ1605437.1"/>
    </source>
</evidence>
<dbReference type="InterPro" id="IPR020588">
    <property type="entry name" value="RecA_ATP-bd"/>
</dbReference>
<gene>
    <name evidence="2" type="ORF">OJ252_3473</name>
</gene>
<dbReference type="InterPro" id="IPR013632">
    <property type="entry name" value="Rad51_C"/>
</dbReference>
<keyword evidence="3" id="KW-1185">Reference proteome</keyword>
<dbReference type="Pfam" id="PF08423">
    <property type="entry name" value="Rad51"/>
    <property type="match status" value="1"/>
</dbReference>
<reference evidence="2" key="1">
    <citation type="submission" date="2022-10" db="EMBL/GenBank/DDBJ databases">
        <title>Adaptive evolution leads to modifications in subtelomeric GC content in a zoonotic Cryptosporidium species.</title>
        <authorList>
            <person name="Li J."/>
            <person name="Feng Y."/>
            <person name="Xiao L."/>
        </authorList>
    </citation>
    <scope>NUCLEOTIDE SEQUENCE</scope>
    <source>
        <strain evidence="2">25894</strain>
    </source>
</reference>
<dbReference type="PROSITE" id="PS50162">
    <property type="entry name" value="RECA_2"/>
    <property type="match status" value="1"/>
</dbReference>
<dbReference type="PANTHER" id="PTHR46487:SF1">
    <property type="entry name" value="DNA REPAIR PROTEIN XRCC3"/>
    <property type="match status" value="1"/>
</dbReference>
<dbReference type="Proteomes" id="UP001071777">
    <property type="component" value="Unassembled WGS sequence"/>
</dbReference>